<reference evidence="3" key="1">
    <citation type="journal article" date="2019" name="Int. J. Syst. Evol. Microbiol.">
        <title>The Global Catalogue of Microorganisms (GCM) 10K type strain sequencing project: providing services to taxonomists for standard genome sequencing and annotation.</title>
        <authorList>
            <consortium name="The Broad Institute Genomics Platform"/>
            <consortium name="The Broad Institute Genome Sequencing Center for Infectious Disease"/>
            <person name="Wu L."/>
            <person name="Ma J."/>
        </authorList>
    </citation>
    <scope>NUCLEOTIDE SEQUENCE [LARGE SCALE GENOMIC DNA]</scope>
    <source>
        <strain evidence="3">CGMCC 4.7181</strain>
    </source>
</reference>
<proteinExistence type="predicted"/>
<dbReference type="Pfam" id="PF19040">
    <property type="entry name" value="SGNH"/>
    <property type="match status" value="1"/>
</dbReference>
<evidence type="ECO:0000313" key="2">
    <source>
        <dbReference type="EMBL" id="GGO66962.1"/>
    </source>
</evidence>
<feature type="domain" description="SGNH" evidence="1">
    <location>
        <begin position="22"/>
        <end position="248"/>
    </location>
</feature>
<dbReference type="InterPro" id="IPR036514">
    <property type="entry name" value="SGNH_hydro_sf"/>
</dbReference>
<protein>
    <recommendedName>
        <fullName evidence="1">SGNH domain-containing protein</fullName>
    </recommendedName>
</protein>
<evidence type="ECO:0000259" key="1">
    <source>
        <dbReference type="Pfam" id="PF19040"/>
    </source>
</evidence>
<accession>A0ABQ2N3E8</accession>
<gene>
    <name evidence="2" type="ORF">GCM10010910_27640</name>
</gene>
<dbReference type="Gene3D" id="3.40.50.1110">
    <property type="entry name" value="SGNH hydrolase"/>
    <property type="match status" value="1"/>
</dbReference>
<dbReference type="Proteomes" id="UP000638043">
    <property type="component" value="Unassembled WGS sequence"/>
</dbReference>
<comment type="caution">
    <text evidence="2">The sequence shown here is derived from an EMBL/GenBank/DDBJ whole genome shotgun (WGS) entry which is preliminary data.</text>
</comment>
<keyword evidence="3" id="KW-1185">Reference proteome</keyword>
<organism evidence="2 3">
    <name type="scientific">Microbacterium nanhaiense</name>
    <dbReference type="NCBI Taxonomy" id="1301026"/>
    <lineage>
        <taxon>Bacteria</taxon>
        <taxon>Bacillati</taxon>
        <taxon>Actinomycetota</taxon>
        <taxon>Actinomycetes</taxon>
        <taxon>Micrococcales</taxon>
        <taxon>Microbacteriaceae</taxon>
        <taxon>Microbacterium</taxon>
    </lineage>
</organism>
<dbReference type="InterPro" id="IPR043968">
    <property type="entry name" value="SGNH"/>
</dbReference>
<dbReference type="EMBL" id="BMMQ01000011">
    <property type="protein sequence ID" value="GGO66962.1"/>
    <property type="molecule type" value="Genomic_DNA"/>
</dbReference>
<sequence>MGGRDAQAEEWVVDNCIDVDSESARERCVYGDASSEKTMVVIGDSFATHLLQGLRGAFGDEYRILPLTLSQCPVVDVAVVRSGSSKVFEECQSHNEKNLGLIQQISPDVVIVADATVTTFNRMYGIEGSEDRSEIYREAVDHSYDDLAQAYLGRIVMIESPPNANCKPRNGFTGPRDCNDEKPPATTRALQEFKLESAEEHGFVTVDMMSWTCDEGGTCPALIGNTLTRADGGHLSSRFSARLSNIFKAEVGPKL</sequence>
<name>A0ABQ2N3E8_9MICO</name>
<dbReference type="SUPFAM" id="SSF52266">
    <property type="entry name" value="SGNH hydrolase"/>
    <property type="match status" value="1"/>
</dbReference>
<evidence type="ECO:0000313" key="3">
    <source>
        <dbReference type="Proteomes" id="UP000638043"/>
    </source>
</evidence>